<evidence type="ECO:0000313" key="1">
    <source>
        <dbReference type="EMBL" id="MFD0704785.1"/>
    </source>
</evidence>
<proteinExistence type="predicted"/>
<keyword evidence="2" id="KW-1185">Reference proteome</keyword>
<dbReference type="RefSeq" id="WP_377938501.1">
    <property type="nucleotide sequence ID" value="NZ_JBHTHQ010000018.1"/>
</dbReference>
<comment type="caution">
    <text evidence="1">The sequence shown here is derived from an EMBL/GenBank/DDBJ whole genome shotgun (WGS) entry which is preliminary data.</text>
</comment>
<organism evidence="1 2">
    <name type="scientific">Alloscardovia venturai</name>
    <dbReference type="NCBI Taxonomy" id="1769421"/>
    <lineage>
        <taxon>Bacteria</taxon>
        <taxon>Bacillati</taxon>
        <taxon>Actinomycetota</taxon>
        <taxon>Actinomycetes</taxon>
        <taxon>Bifidobacteriales</taxon>
        <taxon>Bifidobacteriaceae</taxon>
        <taxon>Alloscardovia</taxon>
    </lineage>
</organism>
<reference evidence="2" key="1">
    <citation type="journal article" date="2019" name="Int. J. Syst. Evol. Microbiol.">
        <title>The Global Catalogue of Microorganisms (GCM) 10K type strain sequencing project: providing services to taxonomists for standard genome sequencing and annotation.</title>
        <authorList>
            <consortium name="The Broad Institute Genomics Platform"/>
            <consortium name="The Broad Institute Genome Sequencing Center for Infectious Disease"/>
            <person name="Wu L."/>
            <person name="Ma J."/>
        </authorList>
    </citation>
    <scope>NUCLEOTIDE SEQUENCE [LARGE SCALE GENOMIC DNA]</scope>
    <source>
        <strain evidence="2">CCM 8604</strain>
    </source>
</reference>
<accession>A0ABW2Y602</accession>
<dbReference type="Proteomes" id="UP001597036">
    <property type="component" value="Unassembled WGS sequence"/>
</dbReference>
<name>A0ABW2Y602_9BIFI</name>
<gene>
    <name evidence="1" type="ORF">ACFQY8_03355</name>
</gene>
<dbReference type="EMBL" id="JBHTHQ010000018">
    <property type="protein sequence ID" value="MFD0704785.1"/>
    <property type="molecule type" value="Genomic_DNA"/>
</dbReference>
<sequence length="79" mass="8986">MKFESSASKHGYTLDDVLYAVAHVIDMQSFTQAGVQYIKLVGDHHGDSLVPRLEIIMKRDKTGRIHVFHVNALQDNFMN</sequence>
<protein>
    <submittedName>
        <fullName evidence="1">Uncharacterized protein</fullName>
    </submittedName>
</protein>
<evidence type="ECO:0000313" key="2">
    <source>
        <dbReference type="Proteomes" id="UP001597036"/>
    </source>
</evidence>